<accession>X1FYQ3</accession>
<name>X1FYQ3_9ZZZZ</name>
<comment type="caution">
    <text evidence="1">The sequence shown here is derived from an EMBL/GenBank/DDBJ whole genome shotgun (WGS) entry which is preliminary data.</text>
</comment>
<evidence type="ECO:0000313" key="1">
    <source>
        <dbReference type="EMBL" id="GAH50127.1"/>
    </source>
</evidence>
<dbReference type="InterPro" id="IPR038144">
    <property type="entry name" value="IPI"/>
</dbReference>
<protein>
    <submittedName>
        <fullName evidence="1">Uncharacterized protein</fullName>
    </submittedName>
</protein>
<dbReference type="EMBL" id="BARU01016582">
    <property type="protein sequence ID" value="GAH50127.1"/>
    <property type="molecule type" value="Genomic_DNA"/>
</dbReference>
<organism evidence="1">
    <name type="scientific">marine sediment metagenome</name>
    <dbReference type="NCBI Taxonomy" id="412755"/>
    <lineage>
        <taxon>unclassified sequences</taxon>
        <taxon>metagenomes</taxon>
        <taxon>ecological metagenomes</taxon>
    </lineage>
</organism>
<proteinExistence type="predicted"/>
<reference evidence="1" key="1">
    <citation type="journal article" date="2014" name="Front. Microbiol.">
        <title>High frequency of phylogenetically diverse reductive dehalogenase-homologous genes in deep subseafloor sedimentary metagenomes.</title>
        <authorList>
            <person name="Kawai M."/>
            <person name="Futagami T."/>
            <person name="Toyoda A."/>
            <person name="Takaki Y."/>
            <person name="Nishi S."/>
            <person name="Hori S."/>
            <person name="Arai W."/>
            <person name="Tsubouchi T."/>
            <person name="Morono Y."/>
            <person name="Uchiyama I."/>
            <person name="Ito T."/>
            <person name="Fujiyama A."/>
            <person name="Inagaki F."/>
            <person name="Takami H."/>
        </authorList>
    </citation>
    <scope>NUCLEOTIDE SEQUENCE</scope>
    <source>
        <strain evidence="1">Expedition CK06-06</strain>
    </source>
</reference>
<dbReference type="Gene3D" id="2.60.40.2360">
    <property type="entry name" value="Intracellular proteinase inhibitor BsuPI"/>
    <property type="match status" value="1"/>
</dbReference>
<dbReference type="AlphaFoldDB" id="X1FYQ3"/>
<sequence>MFAMVLGEESLRPNNPEVTYTAEYKDKLNPGYYKVTGIFIAREKLMSGNIIIEVK</sequence>
<gene>
    <name evidence="1" type="ORF">S03H2_27554</name>
</gene>